<feature type="region of interest" description="Disordered" evidence="1">
    <location>
        <begin position="1"/>
        <end position="119"/>
    </location>
</feature>
<name>A0A2G5SDK0_9PELO</name>
<organism evidence="2 3">
    <name type="scientific">Caenorhabditis nigoni</name>
    <dbReference type="NCBI Taxonomy" id="1611254"/>
    <lineage>
        <taxon>Eukaryota</taxon>
        <taxon>Metazoa</taxon>
        <taxon>Ecdysozoa</taxon>
        <taxon>Nematoda</taxon>
        <taxon>Chromadorea</taxon>
        <taxon>Rhabditida</taxon>
        <taxon>Rhabditina</taxon>
        <taxon>Rhabditomorpha</taxon>
        <taxon>Rhabditoidea</taxon>
        <taxon>Rhabditidae</taxon>
        <taxon>Peloderinae</taxon>
        <taxon>Caenorhabditis</taxon>
    </lineage>
</organism>
<feature type="compositionally biased region" description="Gly residues" evidence="1">
    <location>
        <begin position="110"/>
        <end position="119"/>
    </location>
</feature>
<comment type="caution">
    <text evidence="2">The sequence shown here is derived from an EMBL/GenBank/DDBJ whole genome shotgun (WGS) entry which is preliminary data.</text>
</comment>
<reference evidence="3" key="1">
    <citation type="submission" date="2017-10" db="EMBL/GenBank/DDBJ databases">
        <title>Rapid genome shrinkage in a self-fertile nematode reveals novel sperm competition proteins.</title>
        <authorList>
            <person name="Yin D."/>
            <person name="Schwarz E.M."/>
            <person name="Thomas C.G."/>
            <person name="Felde R.L."/>
            <person name="Korf I.F."/>
            <person name="Cutter A.D."/>
            <person name="Schartner C.M."/>
            <person name="Ralston E.J."/>
            <person name="Meyer B.J."/>
            <person name="Haag E.S."/>
        </authorList>
    </citation>
    <scope>NUCLEOTIDE SEQUENCE [LARGE SCALE GENOMIC DNA]</scope>
    <source>
        <strain evidence="3">JU1422</strain>
    </source>
</reference>
<dbReference type="EMBL" id="PDUG01000015">
    <property type="protein sequence ID" value="PIC13148.1"/>
    <property type="molecule type" value="Genomic_DNA"/>
</dbReference>
<dbReference type="AlphaFoldDB" id="A0A2G5SDK0"/>
<gene>
    <name evidence="2" type="ORF">B9Z55_028002</name>
</gene>
<evidence type="ECO:0000256" key="1">
    <source>
        <dbReference type="SAM" id="MobiDB-lite"/>
    </source>
</evidence>
<sequence>MANQEEEEKLQALSEPKRRDTRGARCRKEAVGVRNQPENASGVARQGTADPEGVRGQRRGSRAGGRSRNSNEPRIPVARANPKDRIVAEAPKTERAAPEDVLRAPENAGICGGTMEGAG</sequence>
<evidence type="ECO:0000313" key="3">
    <source>
        <dbReference type="Proteomes" id="UP000230233"/>
    </source>
</evidence>
<evidence type="ECO:0000313" key="2">
    <source>
        <dbReference type="EMBL" id="PIC13148.1"/>
    </source>
</evidence>
<feature type="compositionally biased region" description="Basic and acidic residues" evidence="1">
    <location>
        <begin position="15"/>
        <end position="31"/>
    </location>
</feature>
<proteinExistence type="predicted"/>
<accession>A0A2G5SDK0</accession>
<feature type="compositionally biased region" description="Basic and acidic residues" evidence="1">
    <location>
        <begin position="81"/>
        <end position="103"/>
    </location>
</feature>
<protein>
    <submittedName>
        <fullName evidence="2">Uncharacterized protein</fullName>
    </submittedName>
</protein>
<dbReference type="Proteomes" id="UP000230233">
    <property type="component" value="Unassembled WGS sequence"/>
</dbReference>
<keyword evidence="3" id="KW-1185">Reference proteome</keyword>